<gene>
    <name evidence="2" type="ORF">AAHA92_29050</name>
</gene>
<name>A0ABD1FX08_SALDI</name>
<evidence type="ECO:0000313" key="2">
    <source>
        <dbReference type="EMBL" id="KAL1536386.1"/>
    </source>
</evidence>
<organism evidence="2 3">
    <name type="scientific">Salvia divinorum</name>
    <name type="common">Maria pastora</name>
    <name type="synonym">Diviner's sage</name>
    <dbReference type="NCBI Taxonomy" id="28513"/>
    <lineage>
        <taxon>Eukaryota</taxon>
        <taxon>Viridiplantae</taxon>
        <taxon>Streptophyta</taxon>
        <taxon>Embryophyta</taxon>
        <taxon>Tracheophyta</taxon>
        <taxon>Spermatophyta</taxon>
        <taxon>Magnoliopsida</taxon>
        <taxon>eudicotyledons</taxon>
        <taxon>Gunneridae</taxon>
        <taxon>Pentapetalae</taxon>
        <taxon>asterids</taxon>
        <taxon>lamiids</taxon>
        <taxon>Lamiales</taxon>
        <taxon>Lamiaceae</taxon>
        <taxon>Nepetoideae</taxon>
        <taxon>Mentheae</taxon>
        <taxon>Salviinae</taxon>
        <taxon>Salvia</taxon>
        <taxon>Salvia subgen. Calosphace</taxon>
    </lineage>
</organism>
<evidence type="ECO:0000313" key="3">
    <source>
        <dbReference type="Proteomes" id="UP001567538"/>
    </source>
</evidence>
<dbReference type="AlphaFoldDB" id="A0ABD1FX08"/>
<reference evidence="2 3" key="1">
    <citation type="submission" date="2024-06" db="EMBL/GenBank/DDBJ databases">
        <title>A chromosome level genome sequence of Diviner's sage (Salvia divinorum).</title>
        <authorList>
            <person name="Ford S.A."/>
            <person name="Ro D.-K."/>
            <person name="Ness R.W."/>
            <person name="Phillips M.A."/>
        </authorList>
    </citation>
    <scope>NUCLEOTIDE SEQUENCE [LARGE SCALE GENOMIC DNA]</scope>
    <source>
        <strain evidence="2">SAF-2024a</strain>
        <tissue evidence="2">Leaf</tissue>
    </source>
</reference>
<keyword evidence="1" id="KW-0472">Membrane</keyword>
<evidence type="ECO:0008006" key="4">
    <source>
        <dbReference type="Google" id="ProtNLM"/>
    </source>
</evidence>
<protein>
    <recommendedName>
        <fullName evidence="4">Secreted protein</fullName>
    </recommendedName>
</protein>
<feature type="transmembrane region" description="Helical" evidence="1">
    <location>
        <begin position="7"/>
        <end position="29"/>
    </location>
</feature>
<keyword evidence="1" id="KW-1133">Transmembrane helix</keyword>
<keyword evidence="3" id="KW-1185">Reference proteome</keyword>
<sequence length="113" mass="12093">MSYTRSYNYISCFLHCILGTILVTVPTIGDPNSVPGSPPPCRGGWLTSPPRPHLRASVSLGWLSSPPCIVQQRCCRLAPPNSRSHCRVISGSLRKSLASAFVFAAPTASTRPG</sequence>
<dbReference type="EMBL" id="JBEAFC010000011">
    <property type="protein sequence ID" value="KAL1536386.1"/>
    <property type="molecule type" value="Genomic_DNA"/>
</dbReference>
<dbReference type="Proteomes" id="UP001567538">
    <property type="component" value="Unassembled WGS sequence"/>
</dbReference>
<comment type="caution">
    <text evidence="2">The sequence shown here is derived from an EMBL/GenBank/DDBJ whole genome shotgun (WGS) entry which is preliminary data.</text>
</comment>
<accession>A0ABD1FX08</accession>
<keyword evidence="1" id="KW-0812">Transmembrane</keyword>
<proteinExistence type="predicted"/>
<evidence type="ECO:0000256" key="1">
    <source>
        <dbReference type="SAM" id="Phobius"/>
    </source>
</evidence>